<evidence type="ECO:0000256" key="2">
    <source>
        <dbReference type="ARBA" id="ARBA00023002"/>
    </source>
</evidence>
<dbReference type="Gene3D" id="3.40.50.720">
    <property type="entry name" value="NAD(P)-binding Rossmann-like Domain"/>
    <property type="match status" value="1"/>
</dbReference>
<dbReference type="GO" id="GO:0016491">
    <property type="term" value="F:oxidoreductase activity"/>
    <property type="evidence" value="ECO:0007669"/>
    <property type="project" value="UniProtKB-KW"/>
</dbReference>
<comment type="caution">
    <text evidence="4">The sequence shown here is derived from an EMBL/GenBank/DDBJ whole genome shotgun (WGS) entry which is preliminary data.</text>
</comment>
<dbReference type="InterPro" id="IPR000683">
    <property type="entry name" value="Gfo/Idh/MocA-like_OxRdtase_N"/>
</dbReference>
<dbReference type="InterPro" id="IPR051317">
    <property type="entry name" value="Gfo/Idh/MocA_oxidoreduct"/>
</dbReference>
<dbReference type="EMBL" id="BMMF01000005">
    <property type="protein sequence ID" value="GGK32990.1"/>
    <property type="molecule type" value="Genomic_DNA"/>
</dbReference>
<dbReference type="PANTHER" id="PTHR43708">
    <property type="entry name" value="CONSERVED EXPRESSED OXIDOREDUCTASE (EUROFUNG)"/>
    <property type="match status" value="1"/>
</dbReference>
<dbReference type="InterPro" id="IPR036291">
    <property type="entry name" value="NAD(P)-bd_dom_sf"/>
</dbReference>
<sequence>MDRVDGIGLGIIGYGIMGERLLRAALGPGAGSVSVCGVWDPSPAAMARLAESFPEIPRFESVAALIETCTCIYVASPPAAHLDHARAALAAGKALFCEKPLAVDVAQARAFVRDADAAGMRAAVNFPFASSLAVDQLEAWMTDGTLGALREADIEVGFAAWPRPWQEDAAAWLDRRLQGGFTREVLSHFLFLALRLVGPAALGPASVRYPVDGASERAIAAELTCGTIPVRVRGLVGETETPDTNGFTLHGSNGAIRLRDWAIAERLVDGAWQPAPDAIPQEEARPITLARQLAKVAAMARGEPQDLASLSEALAVQELVEAILASGE</sequence>
<dbReference type="SUPFAM" id="SSF51735">
    <property type="entry name" value="NAD(P)-binding Rossmann-fold domains"/>
    <property type="match status" value="1"/>
</dbReference>
<organism evidence="4 5">
    <name type="scientific">Salinarimonas ramus</name>
    <dbReference type="NCBI Taxonomy" id="690164"/>
    <lineage>
        <taxon>Bacteria</taxon>
        <taxon>Pseudomonadati</taxon>
        <taxon>Pseudomonadota</taxon>
        <taxon>Alphaproteobacteria</taxon>
        <taxon>Hyphomicrobiales</taxon>
        <taxon>Salinarimonadaceae</taxon>
        <taxon>Salinarimonas</taxon>
    </lineage>
</organism>
<feature type="domain" description="Gfo/Idh/MocA-like oxidoreductase N-terminal" evidence="3">
    <location>
        <begin position="8"/>
        <end position="126"/>
    </location>
</feature>
<name>A0A917Q8W1_9HYPH</name>
<keyword evidence="5" id="KW-1185">Reference proteome</keyword>
<dbReference type="Gene3D" id="3.30.360.10">
    <property type="entry name" value="Dihydrodipicolinate Reductase, domain 2"/>
    <property type="match status" value="1"/>
</dbReference>
<reference evidence="4 5" key="1">
    <citation type="journal article" date="2014" name="Int. J. Syst. Evol. Microbiol.">
        <title>Complete genome sequence of Corynebacterium casei LMG S-19264T (=DSM 44701T), isolated from a smear-ripened cheese.</title>
        <authorList>
            <consortium name="US DOE Joint Genome Institute (JGI-PGF)"/>
            <person name="Walter F."/>
            <person name="Albersmeier A."/>
            <person name="Kalinowski J."/>
            <person name="Ruckert C."/>
        </authorList>
    </citation>
    <scope>NUCLEOTIDE SEQUENCE [LARGE SCALE GENOMIC DNA]</scope>
    <source>
        <strain evidence="4 5">CGMCC 1.9161</strain>
    </source>
</reference>
<gene>
    <name evidence="4" type="ORF">GCM10011322_19640</name>
</gene>
<accession>A0A917Q8W1</accession>
<comment type="similarity">
    <text evidence="1">Belongs to the Gfo/Idh/MocA family.</text>
</comment>
<dbReference type="RefSeq" id="WP_188912225.1">
    <property type="nucleotide sequence ID" value="NZ_BMMF01000005.1"/>
</dbReference>
<evidence type="ECO:0000313" key="4">
    <source>
        <dbReference type="EMBL" id="GGK32990.1"/>
    </source>
</evidence>
<dbReference type="AlphaFoldDB" id="A0A917Q8W1"/>
<proteinExistence type="inferred from homology"/>
<dbReference type="Proteomes" id="UP000600449">
    <property type="component" value="Unassembled WGS sequence"/>
</dbReference>
<dbReference type="GO" id="GO:0000166">
    <property type="term" value="F:nucleotide binding"/>
    <property type="evidence" value="ECO:0007669"/>
    <property type="project" value="InterPro"/>
</dbReference>
<dbReference type="Pfam" id="PF01408">
    <property type="entry name" value="GFO_IDH_MocA"/>
    <property type="match status" value="1"/>
</dbReference>
<evidence type="ECO:0000256" key="1">
    <source>
        <dbReference type="ARBA" id="ARBA00010928"/>
    </source>
</evidence>
<protein>
    <recommendedName>
        <fullName evidence="3">Gfo/Idh/MocA-like oxidoreductase N-terminal domain-containing protein</fullName>
    </recommendedName>
</protein>
<evidence type="ECO:0000259" key="3">
    <source>
        <dbReference type="Pfam" id="PF01408"/>
    </source>
</evidence>
<evidence type="ECO:0000313" key="5">
    <source>
        <dbReference type="Proteomes" id="UP000600449"/>
    </source>
</evidence>
<keyword evidence="2" id="KW-0560">Oxidoreductase</keyword>
<dbReference type="PANTHER" id="PTHR43708:SF5">
    <property type="entry name" value="CONSERVED EXPRESSED OXIDOREDUCTASE (EUROFUNG)-RELATED"/>
    <property type="match status" value="1"/>
</dbReference>